<dbReference type="GO" id="GO:0008270">
    <property type="term" value="F:zinc ion binding"/>
    <property type="evidence" value="ECO:0007669"/>
    <property type="project" value="InterPro"/>
</dbReference>
<dbReference type="PROSITE" id="PS50048">
    <property type="entry name" value="ZN2_CY6_FUNGAL_2"/>
    <property type="match status" value="1"/>
</dbReference>
<feature type="compositionally biased region" description="Low complexity" evidence="7">
    <location>
        <begin position="104"/>
        <end position="116"/>
    </location>
</feature>
<dbReference type="PANTHER" id="PTHR36206">
    <property type="entry name" value="ASPERCRYPTIN BIOSYNTHESIS CLUSTER-SPECIFIC TRANSCRIPTION REGULATOR ATNN-RELATED"/>
    <property type="match status" value="1"/>
</dbReference>
<evidence type="ECO:0000256" key="3">
    <source>
        <dbReference type="ARBA" id="ARBA00023015"/>
    </source>
</evidence>
<feature type="domain" description="Zn(2)-C6 fungal-type" evidence="8">
    <location>
        <begin position="276"/>
        <end position="304"/>
    </location>
</feature>
<evidence type="ECO:0000313" key="9">
    <source>
        <dbReference type="EMBL" id="CDP38302.1"/>
    </source>
</evidence>
<feature type="region of interest" description="Disordered" evidence="7">
    <location>
        <begin position="174"/>
        <end position="214"/>
    </location>
</feature>
<feature type="compositionally biased region" description="Basic and acidic residues" evidence="7">
    <location>
        <begin position="334"/>
        <end position="345"/>
    </location>
</feature>
<keyword evidence="3" id="KW-0805">Transcription regulation</keyword>
<dbReference type="AlphaFoldDB" id="A0A060THJ8"/>
<dbReference type="CDD" id="cd00067">
    <property type="entry name" value="GAL4"/>
    <property type="match status" value="1"/>
</dbReference>
<evidence type="ECO:0000256" key="5">
    <source>
        <dbReference type="ARBA" id="ARBA00023163"/>
    </source>
</evidence>
<evidence type="ECO:0000256" key="6">
    <source>
        <dbReference type="ARBA" id="ARBA00023242"/>
    </source>
</evidence>
<evidence type="ECO:0000256" key="2">
    <source>
        <dbReference type="ARBA" id="ARBA00022833"/>
    </source>
</evidence>
<feature type="region of interest" description="Disordered" evidence="7">
    <location>
        <begin position="322"/>
        <end position="345"/>
    </location>
</feature>
<reference evidence="9" key="1">
    <citation type="submission" date="2014-02" db="EMBL/GenBank/DDBJ databases">
        <authorList>
            <person name="Genoscope - CEA"/>
        </authorList>
    </citation>
    <scope>NUCLEOTIDE SEQUENCE</scope>
    <source>
        <strain evidence="9">LS3</strain>
    </source>
</reference>
<proteinExistence type="predicted"/>
<accession>A0A060THJ8</accession>
<name>A0A060THJ8_BLAAD</name>
<dbReference type="InterPro" id="IPR036864">
    <property type="entry name" value="Zn2-C6_fun-type_DNA-bd_sf"/>
</dbReference>
<organism evidence="9">
    <name type="scientific">Blastobotrys adeninivorans</name>
    <name type="common">Yeast</name>
    <name type="synonym">Arxula adeninivorans</name>
    <dbReference type="NCBI Taxonomy" id="409370"/>
    <lineage>
        <taxon>Eukaryota</taxon>
        <taxon>Fungi</taxon>
        <taxon>Dikarya</taxon>
        <taxon>Ascomycota</taxon>
        <taxon>Saccharomycotina</taxon>
        <taxon>Dipodascomycetes</taxon>
        <taxon>Dipodascales</taxon>
        <taxon>Trichomonascaceae</taxon>
        <taxon>Blastobotrys</taxon>
    </lineage>
</organism>
<dbReference type="PROSITE" id="PS00463">
    <property type="entry name" value="ZN2_CY6_FUNGAL_1"/>
    <property type="match status" value="1"/>
</dbReference>
<evidence type="ECO:0000256" key="7">
    <source>
        <dbReference type="SAM" id="MobiDB-lite"/>
    </source>
</evidence>
<keyword evidence="2" id="KW-0862">Zinc</keyword>
<gene>
    <name evidence="9" type="ORF">GNLVRS02_ARAD1D31636g</name>
</gene>
<evidence type="ECO:0000259" key="8">
    <source>
        <dbReference type="PROSITE" id="PS50048"/>
    </source>
</evidence>
<evidence type="ECO:0000256" key="1">
    <source>
        <dbReference type="ARBA" id="ARBA00022723"/>
    </source>
</evidence>
<feature type="region of interest" description="Disordered" evidence="7">
    <location>
        <begin position="96"/>
        <end position="144"/>
    </location>
</feature>
<dbReference type="GO" id="GO:0000981">
    <property type="term" value="F:DNA-binding transcription factor activity, RNA polymerase II-specific"/>
    <property type="evidence" value="ECO:0007669"/>
    <property type="project" value="InterPro"/>
</dbReference>
<reference evidence="9" key="2">
    <citation type="submission" date="2014-06" db="EMBL/GenBank/DDBJ databases">
        <title>The complete genome of Blastobotrys (Arxula) adeninivorans LS3 - a yeast of biotechnological interest.</title>
        <authorList>
            <person name="Kunze G."/>
            <person name="Gaillardin C."/>
            <person name="Czernicka M."/>
            <person name="Durrens P."/>
            <person name="Martin T."/>
            <person name="Boer E."/>
            <person name="Gabaldon T."/>
            <person name="Cruz J."/>
            <person name="Talla E."/>
            <person name="Marck C."/>
            <person name="Goffeau A."/>
            <person name="Barbe V."/>
            <person name="Baret P."/>
            <person name="Baronian K."/>
            <person name="Beier S."/>
            <person name="Bleykasten C."/>
            <person name="Bode R."/>
            <person name="Casaregola S."/>
            <person name="Despons L."/>
            <person name="Fairhead C."/>
            <person name="Giersberg M."/>
            <person name="Gierski P."/>
            <person name="Hahnel U."/>
            <person name="Hartmann A."/>
            <person name="Jankowska D."/>
            <person name="Jubin C."/>
            <person name="Jung P."/>
            <person name="Lafontaine I."/>
            <person name="Leh-Louis V."/>
            <person name="Lemaire M."/>
            <person name="Marcet-Houben M."/>
            <person name="Mascher M."/>
            <person name="Morel G."/>
            <person name="Richard G.-F."/>
            <person name="Riechen J."/>
            <person name="Sacerdot C."/>
            <person name="Sarkar A."/>
            <person name="Savel G."/>
            <person name="Schacherer J."/>
            <person name="Sherman D."/>
            <person name="Straub M.-L."/>
            <person name="Stein N."/>
            <person name="Thierry A."/>
            <person name="Trautwein-Schult A."/>
            <person name="Westhof E."/>
            <person name="Worch S."/>
            <person name="Dujon B."/>
            <person name="Souciet J.-L."/>
            <person name="Wincker P."/>
            <person name="Scholz U."/>
            <person name="Neuveglise N."/>
        </authorList>
    </citation>
    <scope>NUCLEOTIDE SEQUENCE</scope>
    <source>
        <strain evidence="9">LS3</strain>
    </source>
</reference>
<dbReference type="InterPro" id="IPR052360">
    <property type="entry name" value="Transcr_Regulatory_Proteins"/>
</dbReference>
<keyword evidence="5" id="KW-0804">Transcription</keyword>
<keyword evidence="1" id="KW-0479">Metal-binding</keyword>
<protein>
    <submittedName>
        <fullName evidence="9">ARAD1D31636p</fullName>
    </submittedName>
</protein>
<feature type="compositionally biased region" description="Pro residues" evidence="7">
    <location>
        <begin position="197"/>
        <end position="210"/>
    </location>
</feature>
<dbReference type="Gene3D" id="4.10.240.10">
    <property type="entry name" value="Zn(2)-C6 fungal-type DNA-binding domain"/>
    <property type="match status" value="1"/>
</dbReference>
<dbReference type="SUPFAM" id="SSF57701">
    <property type="entry name" value="Zn2/Cys6 DNA-binding domain"/>
    <property type="match status" value="1"/>
</dbReference>
<keyword evidence="4" id="KW-0238">DNA-binding</keyword>
<dbReference type="SMART" id="SM00066">
    <property type="entry name" value="GAL4"/>
    <property type="match status" value="1"/>
</dbReference>
<evidence type="ECO:0000256" key="4">
    <source>
        <dbReference type="ARBA" id="ARBA00023125"/>
    </source>
</evidence>
<dbReference type="Pfam" id="PF00172">
    <property type="entry name" value="Zn_clus"/>
    <property type="match status" value="1"/>
</dbReference>
<dbReference type="PANTHER" id="PTHR36206:SF13">
    <property type="entry name" value="TRANSCRIPTIONAL REGULATORY PROTEIN MOC3"/>
    <property type="match status" value="1"/>
</dbReference>
<dbReference type="InterPro" id="IPR001138">
    <property type="entry name" value="Zn2Cys6_DnaBD"/>
</dbReference>
<dbReference type="GO" id="GO:0003677">
    <property type="term" value="F:DNA binding"/>
    <property type="evidence" value="ECO:0007669"/>
    <property type="project" value="UniProtKB-KW"/>
</dbReference>
<sequence length="642" mass="70675">MAHNNYVIGSTASFSPTSYTNIKSVPHCGNLGIGPEVQPALSQGIWRTSDSLISPRGVASPYATPVSTPGNVVPNDFPSINGSSSRMYKWGAMSPVPATPLPSPQHQSSHSTASSPITLPPIRSMKFEPTAPGSPPDTVYQLPPLTSLEANSPQKRVVGPVHLEFSAPPPPPYSMTAAPLANGGQLHASAGAGPPVLSHPPPPPPPPTQPPRQIVSGQAMGHSVGLGIYPSDRVQQPGPHDYGIIASYGAPRGGYRQLDQPIVTTSRDIKRRTKTGCITCRRRRIKCDERQRTCNNCDKSKRICLAYDPIFQLTNDRRRHKRKTELWREPSPVKNEKAAEAGAMEDAKSKMRITSILEAAAVLDRDREGDQGAYRQQSPVPREQWTNFNQLVGFYYETVAPLLNELFGTARFNSFTIDGDKLCPQNAATLEAMRQLVSHLCPNICVADLIVDESRVVKMEEMRITSEYKLLRCITQLISLDGDENTDILPTADSDNDLYRKASMIHRLMYGISRNRADEGSGYTSIVAPSSYTERRSVLSSRELDKIEKRPTIDKVWSLVDGLLSTREDGLPSYTLAEWQIDKLIGVSQHKAVWSCLVLVGLHYALTATQQLSKIRMLLLRMLDSSHADPLSTHLVRLTLRV</sequence>
<keyword evidence="6" id="KW-0539">Nucleus</keyword>
<dbReference type="EMBL" id="HG937694">
    <property type="protein sequence ID" value="CDP38302.1"/>
    <property type="molecule type" value="Genomic_DNA"/>
</dbReference>